<comment type="caution">
    <text evidence="2">The sequence shown here is derived from an EMBL/GenBank/DDBJ whole genome shotgun (WGS) entry which is preliminary data.</text>
</comment>
<proteinExistence type="predicted"/>
<evidence type="ECO:0008006" key="4">
    <source>
        <dbReference type="Google" id="ProtNLM"/>
    </source>
</evidence>
<evidence type="ECO:0000313" key="3">
    <source>
        <dbReference type="Proteomes" id="UP001321760"/>
    </source>
</evidence>
<dbReference type="InterPro" id="IPR019128">
    <property type="entry name" value="Dcc1"/>
</dbReference>
<protein>
    <recommendedName>
        <fullName evidence="4">Sister chromatid cohesion protein DCC1</fullName>
    </recommendedName>
</protein>
<dbReference type="AlphaFoldDB" id="A0AAV9GMZ2"/>
<dbReference type="GO" id="GO:0031390">
    <property type="term" value="C:Ctf18 RFC-like complex"/>
    <property type="evidence" value="ECO:0007669"/>
    <property type="project" value="InterPro"/>
</dbReference>
<gene>
    <name evidence="2" type="ORF">QBC34DRAFT_407999</name>
</gene>
<accession>A0AAV9GMZ2</accession>
<feature type="region of interest" description="Disordered" evidence="1">
    <location>
        <begin position="102"/>
        <end position="123"/>
    </location>
</feature>
<feature type="compositionally biased region" description="Basic and acidic residues" evidence="1">
    <location>
        <begin position="114"/>
        <end position="123"/>
    </location>
</feature>
<dbReference type="EMBL" id="MU865945">
    <property type="protein sequence ID" value="KAK4448026.1"/>
    <property type="molecule type" value="Genomic_DNA"/>
</dbReference>
<reference evidence="2" key="1">
    <citation type="journal article" date="2023" name="Mol. Phylogenet. Evol.">
        <title>Genome-scale phylogeny and comparative genomics of the fungal order Sordariales.</title>
        <authorList>
            <person name="Hensen N."/>
            <person name="Bonometti L."/>
            <person name="Westerberg I."/>
            <person name="Brannstrom I.O."/>
            <person name="Guillou S."/>
            <person name="Cros-Aarteil S."/>
            <person name="Calhoun S."/>
            <person name="Haridas S."/>
            <person name="Kuo A."/>
            <person name="Mondo S."/>
            <person name="Pangilinan J."/>
            <person name="Riley R."/>
            <person name="LaButti K."/>
            <person name="Andreopoulos B."/>
            <person name="Lipzen A."/>
            <person name="Chen C."/>
            <person name="Yan M."/>
            <person name="Daum C."/>
            <person name="Ng V."/>
            <person name="Clum A."/>
            <person name="Steindorff A."/>
            <person name="Ohm R.A."/>
            <person name="Martin F."/>
            <person name="Silar P."/>
            <person name="Natvig D.O."/>
            <person name="Lalanne C."/>
            <person name="Gautier V."/>
            <person name="Ament-Velasquez S.L."/>
            <person name="Kruys A."/>
            <person name="Hutchinson M.I."/>
            <person name="Powell A.J."/>
            <person name="Barry K."/>
            <person name="Miller A.N."/>
            <person name="Grigoriev I.V."/>
            <person name="Debuchy R."/>
            <person name="Gladieux P."/>
            <person name="Hiltunen Thoren M."/>
            <person name="Johannesson H."/>
        </authorList>
    </citation>
    <scope>NUCLEOTIDE SEQUENCE</scope>
    <source>
        <strain evidence="2">PSN243</strain>
    </source>
</reference>
<organism evidence="2 3">
    <name type="scientific">Podospora aff. communis PSN243</name>
    <dbReference type="NCBI Taxonomy" id="3040156"/>
    <lineage>
        <taxon>Eukaryota</taxon>
        <taxon>Fungi</taxon>
        <taxon>Dikarya</taxon>
        <taxon>Ascomycota</taxon>
        <taxon>Pezizomycotina</taxon>
        <taxon>Sordariomycetes</taxon>
        <taxon>Sordariomycetidae</taxon>
        <taxon>Sordariales</taxon>
        <taxon>Podosporaceae</taxon>
        <taxon>Podospora</taxon>
    </lineage>
</organism>
<evidence type="ECO:0000256" key="1">
    <source>
        <dbReference type="SAM" id="MobiDB-lite"/>
    </source>
</evidence>
<reference evidence="2" key="2">
    <citation type="submission" date="2023-05" db="EMBL/GenBank/DDBJ databases">
        <authorList>
            <consortium name="Lawrence Berkeley National Laboratory"/>
            <person name="Steindorff A."/>
            <person name="Hensen N."/>
            <person name="Bonometti L."/>
            <person name="Westerberg I."/>
            <person name="Brannstrom I.O."/>
            <person name="Guillou S."/>
            <person name="Cros-Aarteil S."/>
            <person name="Calhoun S."/>
            <person name="Haridas S."/>
            <person name="Kuo A."/>
            <person name="Mondo S."/>
            <person name="Pangilinan J."/>
            <person name="Riley R."/>
            <person name="Labutti K."/>
            <person name="Andreopoulos B."/>
            <person name="Lipzen A."/>
            <person name="Chen C."/>
            <person name="Yanf M."/>
            <person name="Daum C."/>
            <person name="Ng V."/>
            <person name="Clum A."/>
            <person name="Ohm R."/>
            <person name="Martin F."/>
            <person name="Silar P."/>
            <person name="Natvig D."/>
            <person name="Lalanne C."/>
            <person name="Gautier V."/>
            <person name="Ament-Velasquez S.L."/>
            <person name="Kruys A."/>
            <person name="Hutchinson M.I."/>
            <person name="Powell A.J."/>
            <person name="Barry K."/>
            <person name="Miller A.N."/>
            <person name="Grigoriev I.V."/>
            <person name="Debuchy R."/>
            <person name="Gladieux P."/>
            <person name="Thoren M.H."/>
            <person name="Johannesson H."/>
        </authorList>
    </citation>
    <scope>NUCLEOTIDE SEQUENCE</scope>
    <source>
        <strain evidence="2">PSN243</strain>
    </source>
</reference>
<name>A0AAV9GMZ2_9PEZI</name>
<keyword evidence="3" id="KW-1185">Reference proteome</keyword>
<dbReference type="Pfam" id="PF09724">
    <property type="entry name" value="Dcc1"/>
    <property type="match status" value="1"/>
</dbReference>
<dbReference type="Proteomes" id="UP001321760">
    <property type="component" value="Unassembled WGS sequence"/>
</dbReference>
<evidence type="ECO:0000313" key="2">
    <source>
        <dbReference type="EMBL" id="KAK4448026.1"/>
    </source>
</evidence>
<dbReference type="GO" id="GO:0007064">
    <property type="term" value="P:mitotic sister chromatid cohesion"/>
    <property type="evidence" value="ECO:0007669"/>
    <property type="project" value="InterPro"/>
</dbReference>
<sequence length="123" mass="13225">MPTQSTHPSIPLFHTPSEAGYKLLELPAELVDLLESSDPPALTLHATPTAAVLKTPVGKTYSLRQKNTSNALILLQTTDKTAPNAGLDAIATVHETVELVPEEGEAPAPRARGKWHEKFGRGR</sequence>